<sequence length="117" mass="13117">MYTKGDSVGNSTAKMSASEEQEAASRDPCVNPGNPVFSCMMSAAALRAKPQHPLYRTSSREYGLRPPTAECCPCTYHPKNERFSRELFTFGMYRDNSFNTALDRSRVHDCTTLNHTI</sequence>
<evidence type="ECO:0000313" key="6">
    <source>
        <dbReference type="Ensembl" id="ENSGACP00000063892.1"/>
    </source>
</evidence>
<protein>
    <submittedName>
        <fullName evidence="6">Uncharacterized protein</fullName>
    </submittedName>
</protein>
<feature type="region of interest" description="Disordered" evidence="5">
    <location>
        <begin position="1"/>
        <end position="31"/>
    </location>
</feature>
<dbReference type="PANTHER" id="PTHR20899">
    <property type="entry name" value="PIERCE HOMOLOG"/>
    <property type="match status" value="1"/>
</dbReference>
<evidence type="ECO:0000256" key="4">
    <source>
        <dbReference type="ARBA" id="ARBA00023273"/>
    </source>
</evidence>
<reference evidence="6" key="2">
    <citation type="submission" date="2025-08" db="UniProtKB">
        <authorList>
            <consortium name="Ensembl"/>
        </authorList>
    </citation>
    <scope>IDENTIFICATION</scope>
</reference>
<accession>A0AAQ4RLS6</accession>
<comment type="subcellular location">
    <subcellularLocation>
        <location evidence="1">Cytoplasm</location>
        <location evidence="1">Cytoskeleton</location>
        <location evidence="1">Cilium axoneme</location>
    </subcellularLocation>
</comment>
<dbReference type="Proteomes" id="UP000007635">
    <property type="component" value="Chromosome XIX"/>
</dbReference>
<dbReference type="GeneTree" id="ENSGT00940000168208"/>
<name>A0AAQ4RLS6_GASAC</name>
<dbReference type="Pfam" id="PF14892">
    <property type="entry name" value="PIRC1_2"/>
    <property type="match status" value="1"/>
</dbReference>
<evidence type="ECO:0000256" key="2">
    <source>
        <dbReference type="ARBA" id="ARBA00022490"/>
    </source>
</evidence>
<dbReference type="PANTHER" id="PTHR20899:SF4">
    <property type="entry name" value="PIERCER OF MICROTUBULE WALL 2 PROTEIN"/>
    <property type="match status" value="1"/>
</dbReference>
<organism evidence="6 7">
    <name type="scientific">Gasterosteus aculeatus aculeatus</name>
    <name type="common">three-spined stickleback</name>
    <dbReference type="NCBI Taxonomy" id="481459"/>
    <lineage>
        <taxon>Eukaryota</taxon>
        <taxon>Metazoa</taxon>
        <taxon>Chordata</taxon>
        <taxon>Craniata</taxon>
        <taxon>Vertebrata</taxon>
        <taxon>Euteleostomi</taxon>
        <taxon>Actinopterygii</taxon>
        <taxon>Neopterygii</taxon>
        <taxon>Teleostei</taxon>
        <taxon>Neoteleostei</taxon>
        <taxon>Acanthomorphata</taxon>
        <taxon>Eupercaria</taxon>
        <taxon>Perciformes</taxon>
        <taxon>Cottioidei</taxon>
        <taxon>Gasterosteales</taxon>
        <taxon>Gasterosteidae</taxon>
        <taxon>Gasterosteus</taxon>
    </lineage>
</organism>
<reference evidence="6" key="3">
    <citation type="submission" date="2025-09" db="UniProtKB">
        <authorList>
            <consortium name="Ensembl"/>
        </authorList>
    </citation>
    <scope>IDENTIFICATION</scope>
</reference>
<evidence type="ECO:0000256" key="5">
    <source>
        <dbReference type="SAM" id="MobiDB-lite"/>
    </source>
</evidence>
<dbReference type="Ensembl" id="ENSGACT00000070440.1">
    <property type="protein sequence ID" value="ENSGACP00000063892.1"/>
    <property type="gene ID" value="ENSGACG00000030503.1"/>
</dbReference>
<dbReference type="GO" id="GO:0035082">
    <property type="term" value="P:axoneme assembly"/>
    <property type="evidence" value="ECO:0007669"/>
    <property type="project" value="InterPro"/>
</dbReference>
<keyword evidence="3" id="KW-0206">Cytoskeleton</keyword>
<dbReference type="InterPro" id="IPR026507">
    <property type="entry name" value="PIRC1/2"/>
</dbReference>
<keyword evidence="7" id="KW-1185">Reference proteome</keyword>
<dbReference type="AlphaFoldDB" id="A0AAQ4RLS6"/>
<proteinExistence type="predicted"/>
<evidence type="ECO:0000256" key="1">
    <source>
        <dbReference type="ARBA" id="ARBA00004430"/>
    </source>
</evidence>
<keyword evidence="4" id="KW-0966">Cell projection</keyword>
<evidence type="ECO:0000256" key="3">
    <source>
        <dbReference type="ARBA" id="ARBA00023212"/>
    </source>
</evidence>
<keyword evidence="2" id="KW-0963">Cytoplasm</keyword>
<evidence type="ECO:0000313" key="7">
    <source>
        <dbReference type="Proteomes" id="UP000007635"/>
    </source>
</evidence>
<reference evidence="6 7" key="1">
    <citation type="journal article" date="2021" name="G3 (Bethesda)">
        <title>Improved contiguity of the threespine stickleback genome using long-read sequencing.</title>
        <authorList>
            <person name="Nath S."/>
            <person name="Shaw D.E."/>
            <person name="White M.A."/>
        </authorList>
    </citation>
    <scope>NUCLEOTIDE SEQUENCE [LARGE SCALE GENOMIC DNA]</scope>
    <source>
        <strain evidence="6 7">Lake Benthic</strain>
    </source>
</reference>
<dbReference type="GO" id="GO:0005879">
    <property type="term" value="C:axonemal microtubule"/>
    <property type="evidence" value="ECO:0007669"/>
    <property type="project" value="InterPro"/>
</dbReference>